<accession>A0AAQ3PAI3</accession>
<evidence type="ECO:0000313" key="2">
    <source>
        <dbReference type="Proteomes" id="UP001374535"/>
    </source>
</evidence>
<reference evidence="1 2" key="1">
    <citation type="journal article" date="2023" name="Life. Sci Alliance">
        <title>Evolutionary insights into 3D genome organization and epigenetic landscape of Vigna mungo.</title>
        <authorList>
            <person name="Junaid A."/>
            <person name="Singh B."/>
            <person name="Bhatia S."/>
        </authorList>
    </citation>
    <scope>NUCLEOTIDE SEQUENCE [LARGE SCALE GENOMIC DNA]</scope>
    <source>
        <strain evidence="1">Urdbean</strain>
    </source>
</reference>
<gene>
    <name evidence="1" type="ORF">V8G54_001487</name>
</gene>
<dbReference type="EMBL" id="CP144700">
    <property type="protein sequence ID" value="WVZ22943.1"/>
    <property type="molecule type" value="Genomic_DNA"/>
</dbReference>
<proteinExistence type="predicted"/>
<protein>
    <submittedName>
        <fullName evidence="1">Uncharacterized protein</fullName>
    </submittedName>
</protein>
<evidence type="ECO:0000313" key="1">
    <source>
        <dbReference type="EMBL" id="WVZ22943.1"/>
    </source>
</evidence>
<dbReference type="Proteomes" id="UP001374535">
    <property type="component" value="Chromosome 1"/>
</dbReference>
<sequence>MEETSLSLPEPKTGVIIMLVFGYGDSDASSIPTKKRVVLLGGNIRFSWYIPPFIFIIILLELNTEATSMTLEMVVKLPLPSKATTISYLKIFKSFSSPNSPRSHLRGILALTVNNKVTKTKNEFFMPRFNRVYSEECSTTFKQTSRCVSANRSFLYILKL</sequence>
<dbReference type="AlphaFoldDB" id="A0AAQ3PAI3"/>
<name>A0AAQ3PAI3_VIGMU</name>
<organism evidence="1 2">
    <name type="scientific">Vigna mungo</name>
    <name type="common">Black gram</name>
    <name type="synonym">Phaseolus mungo</name>
    <dbReference type="NCBI Taxonomy" id="3915"/>
    <lineage>
        <taxon>Eukaryota</taxon>
        <taxon>Viridiplantae</taxon>
        <taxon>Streptophyta</taxon>
        <taxon>Embryophyta</taxon>
        <taxon>Tracheophyta</taxon>
        <taxon>Spermatophyta</taxon>
        <taxon>Magnoliopsida</taxon>
        <taxon>eudicotyledons</taxon>
        <taxon>Gunneridae</taxon>
        <taxon>Pentapetalae</taxon>
        <taxon>rosids</taxon>
        <taxon>fabids</taxon>
        <taxon>Fabales</taxon>
        <taxon>Fabaceae</taxon>
        <taxon>Papilionoideae</taxon>
        <taxon>50 kb inversion clade</taxon>
        <taxon>NPAAA clade</taxon>
        <taxon>indigoferoid/millettioid clade</taxon>
        <taxon>Phaseoleae</taxon>
        <taxon>Vigna</taxon>
    </lineage>
</organism>
<keyword evidence="2" id="KW-1185">Reference proteome</keyword>